<dbReference type="Gene3D" id="1.20.1250.20">
    <property type="entry name" value="MFS general substrate transporter like domains"/>
    <property type="match status" value="2"/>
</dbReference>
<feature type="transmembrane region" description="Helical" evidence="5">
    <location>
        <begin position="82"/>
        <end position="102"/>
    </location>
</feature>
<dbReference type="AlphaFoldDB" id="A0A934VMG7"/>
<dbReference type="EMBL" id="JAENIL010000036">
    <property type="protein sequence ID" value="MBK1878826.1"/>
    <property type="molecule type" value="Genomic_DNA"/>
</dbReference>
<evidence type="ECO:0000313" key="6">
    <source>
        <dbReference type="EMBL" id="MBK1878826.1"/>
    </source>
</evidence>
<organism evidence="6 7">
    <name type="scientific">Pelagicoccus mobilis</name>
    <dbReference type="NCBI Taxonomy" id="415221"/>
    <lineage>
        <taxon>Bacteria</taxon>
        <taxon>Pseudomonadati</taxon>
        <taxon>Verrucomicrobiota</taxon>
        <taxon>Opitutia</taxon>
        <taxon>Puniceicoccales</taxon>
        <taxon>Pelagicoccaceae</taxon>
        <taxon>Pelagicoccus</taxon>
    </lineage>
</organism>
<evidence type="ECO:0000256" key="4">
    <source>
        <dbReference type="ARBA" id="ARBA00023136"/>
    </source>
</evidence>
<dbReference type="GO" id="GO:0016020">
    <property type="term" value="C:membrane"/>
    <property type="evidence" value="ECO:0007669"/>
    <property type="project" value="UniProtKB-SubCell"/>
</dbReference>
<dbReference type="SUPFAM" id="SSF103473">
    <property type="entry name" value="MFS general substrate transporter"/>
    <property type="match status" value="1"/>
</dbReference>
<reference evidence="6" key="1">
    <citation type="submission" date="2021-01" db="EMBL/GenBank/DDBJ databases">
        <title>Modified the classification status of verrucomicrobia.</title>
        <authorList>
            <person name="Feng X."/>
        </authorList>
    </citation>
    <scope>NUCLEOTIDE SEQUENCE</scope>
    <source>
        <strain evidence="6">KCTC 13126</strain>
    </source>
</reference>
<feature type="transmembrane region" description="Helical" evidence="5">
    <location>
        <begin position="391"/>
        <end position="415"/>
    </location>
</feature>
<dbReference type="InterPro" id="IPR004752">
    <property type="entry name" value="AmpG_permease/AT-1"/>
</dbReference>
<feature type="transmembrane region" description="Helical" evidence="5">
    <location>
        <begin position="49"/>
        <end position="70"/>
    </location>
</feature>
<gene>
    <name evidence="6" type="ORF">JIN87_18230</name>
</gene>
<dbReference type="InterPro" id="IPR036259">
    <property type="entry name" value="MFS_trans_sf"/>
</dbReference>
<proteinExistence type="predicted"/>
<comment type="subcellular location">
    <subcellularLocation>
        <location evidence="1">Membrane</location>
        <topology evidence="1">Multi-pass membrane protein</topology>
    </subcellularLocation>
</comment>
<protein>
    <submittedName>
        <fullName evidence="6">MFS transporter</fullName>
    </submittedName>
</protein>
<feature type="transmembrane region" description="Helical" evidence="5">
    <location>
        <begin position="304"/>
        <end position="324"/>
    </location>
</feature>
<comment type="caution">
    <text evidence="6">The sequence shown here is derived from an EMBL/GenBank/DDBJ whole genome shotgun (WGS) entry which is preliminary data.</text>
</comment>
<feature type="transmembrane region" description="Helical" evidence="5">
    <location>
        <begin position="172"/>
        <end position="195"/>
    </location>
</feature>
<keyword evidence="3 5" id="KW-1133">Transmembrane helix</keyword>
<keyword evidence="7" id="KW-1185">Reference proteome</keyword>
<evidence type="ECO:0000256" key="5">
    <source>
        <dbReference type="SAM" id="Phobius"/>
    </source>
</evidence>
<name>A0A934VMG7_9BACT</name>
<dbReference type="PANTHER" id="PTHR12778:SF9">
    <property type="entry name" value="ACETYL-COENZYME A TRANSPORTER 1"/>
    <property type="match status" value="1"/>
</dbReference>
<feature type="transmembrane region" description="Helical" evidence="5">
    <location>
        <begin position="274"/>
        <end position="292"/>
    </location>
</feature>
<dbReference type="InterPro" id="IPR011701">
    <property type="entry name" value="MFS"/>
</dbReference>
<evidence type="ECO:0000313" key="7">
    <source>
        <dbReference type="Proteomes" id="UP000617628"/>
    </source>
</evidence>
<sequence>MSRIALSESRKLRFAVFTAYYFMQGLPIGLFIIALPAWFTANDIPKEQIASFIGIAGLPWALKLLAGPVIDKFNFFPMGLRRPWIIAMLLLMMLSSLGLLFVTDIKTQFWFLAGVCTAMSAFAAIEDVAVDGLAIAIIPEDERGRANAFMAGGQRVGMSITGVVAIQLLNTIGVPAIGLYILIAASVILVVTLLVPERPGERHFPWSDGESQVGEDVISGTAVQRTKTLIRSLVFPMSLLLICAAFIDTLSEGMLAVWRPQIAINQLSYTDAQYANWFSIFSFAAAIIAIAYGPVIDKFGACRAYRWVLLVYFGFFIIVFFSLNHWSSPYLVLGAFFFQLLGSSFLFITGIALAMSVCRVSIATTQFACYMAIFNLGRSTGSWVYPELVDFAGLTSIAAAIAAVTIIAWFLLGFFDLEKHKQHLARNKALQPKNRVIQNNNA</sequence>
<keyword evidence="2 5" id="KW-0812">Transmembrane</keyword>
<dbReference type="PANTHER" id="PTHR12778">
    <property type="entry name" value="SOLUTE CARRIER FAMILY 33 ACETYL-COA TRANSPORTER -RELATED"/>
    <property type="match status" value="1"/>
</dbReference>
<evidence type="ECO:0000256" key="2">
    <source>
        <dbReference type="ARBA" id="ARBA00022692"/>
    </source>
</evidence>
<evidence type="ECO:0000256" key="3">
    <source>
        <dbReference type="ARBA" id="ARBA00022989"/>
    </source>
</evidence>
<dbReference type="GO" id="GO:0022857">
    <property type="term" value="F:transmembrane transporter activity"/>
    <property type="evidence" value="ECO:0007669"/>
    <property type="project" value="InterPro"/>
</dbReference>
<evidence type="ECO:0000256" key="1">
    <source>
        <dbReference type="ARBA" id="ARBA00004141"/>
    </source>
</evidence>
<feature type="transmembrane region" description="Helical" evidence="5">
    <location>
        <begin position="108"/>
        <end position="125"/>
    </location>
</feature>
<accession>A0A934VMG7</accession>
<dbReference type="Pfam" id="PF07690">
    <property type="entry name" value="MFS_1"/>
    <property type="match status" value="2"/>
</dbReference>
<dbReference type="RefSeq" id="WP_200357040.1">
    <property type="nucleotide sequence ID" value="NZ_JAENIL010000036.1"/>
</dbReference>
<keyword evidence="4 5" id="KW-0472">Membrane</keyword>
<feature type="transmembrane region" description="Helical" evidence="5">
    <location>
        <begin position="330"/>
        <end position="355"/>
    </location>
</feature>
<feature type="transmembrane region" description="Helical" evidence="5">
    <location>
        <begin position="229"/>
        <end position="247"/>
    </location>
</feature>
<feature type="transmembrane region" description="Helical" evidence="5">
    <location>
        <begin position="12"/>
        <end position="37"/>
    </location>
</feature>
<dbReference type="Proteomes" id="UP000617628">
    <property type="component" value="Unassembled WGS sequence"/>
</dbReference>